<reference evidence="5" key="1">
    <citation type="submission" date="2023-03" db="EMBL/GenBank/DDBJ databases">
        <title>Massive genome expansion in bonnet fungi (Mycena s.s.) driven by repeated elements and novel gene families across ecological guilds.</title>
        <authorList>
            <consortium name="Lawrence Berkeley National Laboratory"/>
            <person name="Harder C.B."/>
            <person name="Miyauchi S."/>
            <person name="Viragh M."/>
            <person name="Kuo A."/>
            <person name="Thoen E."/>
            <person name="Andreopoulos B."/>
            <person name="Lu D."/>
            <person name="Skrede I."/>
            <person name="Drula E."/>
            <person name="Henrissat B."/>
            <person name="Morin E."/>
            <person name="Kohler A."/>
            <person name="Barry K."/>
            <person name="LaButti K."/>
            <person name="Morin E."/>
            <person name="Salamov A."/>
            <person name="Lipzen A."/>
            <person name="Mereny Z."/>
            <person name="Hegedus B."/>
            <person name="Baldrian P."/>
            <person name="Stursova M."/>
            <person name="Weitz H."/>
            <person name="Taylor A."/>
            <person name="Grigoriev I.V."/>
            <person name="Nagy L.G."/>
            <person name="Martin F."/>
            <person name="Kauserud H."/>
        </authorList>
    </citation>
    <scope>NUCLEOTIDE SEQUENCE</scope>
    <source>
        <strain evidence="5">9284</strain>
    </source>
</reference>
<dbReference type="AlphaFoldDB" id="A0AAD7C949"/>
<evidence type="ECO:0000256" key="3">
    <source>
        <dbReference type="SAM" id="MobiDB-lite"/>
    </source>
</evidence>
<organism evidence="5 6">
    <name type="scientific">Roridomyces roridus</name>
    <dbReference type="NCBI Taxonomy" id="1738132"/>
    <lineage>
        <taxon>Eukaryota</taxon>
        <taxon>Fungi</taxon>
        <taxon>Dikarya</taxon>
        <taxon>Basidiomycota</taxon>
        <taxon>Agaricomycotina</taxon>
        <taxon>Agaricomycetes</taxon>
        <taxon>Agaricomycetidae</taxon>
        <taxon>Agaricales</taxon>
        <taxon>Marasmiineae</taxon>
        <taxon>Mycenaceae</taxon>
        <taxon>Roridomyces</taxon>
    </lineage>
</organism>
<dbReference type="PANTHER" id="PTHR43439">
    <property type="entry name" value="PHENYLACETATE-COENZYME A LIGASE"/>
    <property type="match status" value="1"/>
</dbReference>
<evidence type="ECO:0000259" key="4">
    <source>
        <dbReference type="Pfam" id="PF00501"/>
    </source>
</evidence>
<dbReference type="InterPro" id="IPR036736">
    <property type="entry name" value="ACP-like_sf"/>
</dbReference>
<dbReference type="PANTHER" id="PTHR43439:SF2">
    <property type="entry name" value="ENZYME, PUTATIVE (JCVI)-RELATED"/>
    <property type="match status" value="1"/>
</dbReference>
<dbReference type="Proteomes" id="UP001221142">
    <property type="component" value="Unassembled WGS sequence"/>
</dbReference>
<gene>
    <name evidence="5" type="ORF">FB45DRAFT_738097</name>
</gene>
<dbReference type="SUPFAM" id="SSF56801">
    <property type="entry name" value="Acetyl-CoA synthetase-like"/>
    <property type="match status" value="1"/>
</dbReference>
<feature type="region of interest" description="Disordered" evidence="3">
    <location>
        <begin position="651"/>
        <end position="695"/>
    </location>
</feature>
<evidence type="ECO:0000313" key="6">
    <source>
        <dbReference type="Proteomes" id="UP001221142"/>
    </source>
</evidence>
<evidence type="ECO:0000313" key="5">
    <source>
        <dbReference type="EMBL" id="KAJ7642007.1"/>
    </source>
</evidence>
<accession>A0AAD7C949</accession>
<protein>
    <recommendedName>
        <fullName evidence="4">AMP-dependent synthetase/ligase domain-containing protein</fullName>
    </recommendedName>
</protein>
<dbReference type="Pfam" id="PF00501">
    <property type="entry name" value="AMP-binding"/>
    <property type="match status" value="1"/>
</dbReference>
<dbReference type="Gene3D" id="1.10.1200.10">
    <property type="entry name" value="ACP-like"/>
    <property type="match status" value="1"/>
</dbReference>
<dbReference type="Gene3D" id="3.40.50.12780">
    <property type="entry name" value="N-terminal domain of ligase-like"/>
    <property type="match status" value="1"/>
</dbReference>
<feature type="compositionally biased region" description="Polar residues" evidence="3">
    <location>
        <begin position="657"/>
        <end position="669"/>
    </location>
</feature>
<dbReference type="InterPro" id="IPR051414">
    <property type="entry name" value="Adenylate-forming_Reductase"/>
</dbReference>
<dbReference type="SUPFAM" id="SSF47336">
    <property type="entry name" value="ACP-like"/>
    <property type="match status" value="1"/>
</dbReference>
<feature type="domain" description="AMP-dependent synthetase/ligase" evidence="4">
    <location>
        <begin position="11"/>
        <end position="345"/>
    </location>
</feature>
<dbReference type="InterPro" id="IPR042099">
    <property type="entry name" value="ANL_N_sf"/>
</dbReference>
<dbReference type="EMBL" id="JARKIF010000004">
    <property type="protein sequence ID" value="KAJ7642007.1"/>
    <property type="molecule type" value="Genomic_DNA"/>
</dbReference>
<evidence type="ECO:0000256" key="1">
    <source>
        <dbReference type="ARBA" id="ARBA00022450"/>
    </source>
</evidence>
<dbReference type="PROSITE" id="PS00455">
    <property type="entry name" value="AMP_BINDING"/>
    <property type="match status" value="1"/>
</dbReference>
<evidence type="ECO:0000256" key="2">
    <source>
        <dbReference type="ARBA" id="ARBA00022553"/>
    </source>
</evidence>
<comment type="caution">
    <text evidence="5">The sequence shown here is derived from an EMBL/GenBank/DDBJ whole genome shotgun (WGS) entry which is preliminary data.</text>
</comment>
<dbReference type="InterPro" id="IPR020845">
    <property type="entry name" value="AMP-binding_CS"/>
</dbReference>
<dbReference type="Pfam" id="PF23562">
    <property type="entry name" value="AMP-binding_C_3"/>
    <property type="match status" value="1"/>
</dbReference>
<name>A0AAD7C949_9AGAR</name>
<dbReference type="InterPro" id="IPR000873">
    <property type="entry name" value="AMP-dep_synth/lig_dom"/>
</dbReference>
<sequence>MPLDTFPSLLSRNAEQRPQDPFYVYADLQVNRIVTITQLEFSRATHRAAHLLRPNRSGQDRKVVAIIAESDAVLYHAVFVGLMTANFVPFPISPRNSPPAILQLLRTSRCHHIISTCITLAPLLARLEQHIKEVDTEFGLAIQEMPSIHEVYPNLGTETSDGSFQPYPGGNFDPNPEDVVMYIHSSGSTGFPKAVAWNYRILQQTIAYSATSEMDSQLQGPIAVMTLPPFHIFGIGFQLGRPLSGICAAVYPPTATTRDALPMSPSPDNVLEHARRTKSRTICTVPTFMVEWFNSPGAFEYVKTLHSIIWGGGPLPQRVGDGYIASGVRLLNAYGTTETGGISSLIPYDNDLKEWAWFRIPERIKVRWAPQGDGTFESQVLATEENIPLVLNLPDVKGYATSDLCVNHPTKKHLWRIVGRLDDTIVHTSGEKTVPAPMENMIIGSPLVKGVVVFGHERPQTGVLVEIAPDVHVNVEDPSLLAELRNRIWPAVEEANAMAPAFSRIFKELILLASPDKPLPRAGKGTVLRKAAINLYAPEIDALYNTVEEHAVDSIEAPTDWKANFIQPWLMEVAARVCNFATISPTMDLRQQGFDSLTATVFRLHITKGLRSRHLENVAAVLPQDLVYSRPTIAELSSFLEALVAGTLTETEIEAPPTQSDYSEASNNRYGRGDPAGLLRQHPTHRIPRRPRHAD</sequence>
<proteinExistence type="predicted"/>
<feature type="compositionally biased region" description="Basic residues" evidence="3">
    <location>
        <begin position="682"/>
        <end position="695"/>
    </location>
</feature>
<keyword evidence="6" id="KW-1185">Reference proteome</keyword>
<keyword evidence="1" id="KW-0596">Phosphopantetheine</keyword>
<keyword evidence="2" id="KW-0597">Phosphoprotein</keyword>